<reference evidence="1 2" key="1">
    <citation type="submission" date="2019-06" db="EMBL/GenBank/DDBJ databases">
        <title>Metagenome assembled Genome of Spiribacter salinus SL48-SHIP from the microbial mat of Salt Lake 48 (Novosibirsk region, Russia).</title>
        <authorList>
            <person name="Shipova A."/>
            <person name="Rozanov A.S."/>
            <person name="Bryanskaya A.V."/>
            <person name="Peltek S.E."/>
        </authorList>
    </citation>
    <scope>NUCLEOTIDE SEQUENCE [LARGE SCALE GENOMIC DNA]</scope>
    <source>
        <strain evidence="1">SL48-SHIP-2</strain>
    </source>
</reference>
<gene>
    <name evidence="1" type="ORF">FKY71_14375</name>
</gene>
<dbReference type="InterPro" id="IPR036514">
    <property type="entry name" value="SGNH_hydro_sf"/>
</dbReference>
<protein>
    <submittedName>
        <fullName evidence="1">Uncharacterized protein</fullName>
    </submittedName>
</protein>
<dbReference type="AlphaFoldDB" id="A0A540VNP8"/>
<organism evidence="1 2">
    <name type="scientific">Spiribacter salinus</name>
    <dbReference type="NCBI Taxonomy" id="1335746"/>
    <lineage>
        <taxon>Bacteria</taxon>
        <taxon>Pseudomonadati</taxon>
        <taxon>Pseudomonadota</taxon>
        <taxon>Gammaproteobacteria</taxon>
        <taxon>Chromatiales</taxon>
        <taxon>Ectothiorhodospiraceae</taxon>
        <taxon>Spiribacter</taxon>
    </lineage>
</organism>
<name>A0A540VNP8_9GAMM</name>
<evidence type="ECO:0000313" key="1">
    <source>
        <dbReference type="EMBL" id="TQE98336.1"/>
    </source>
</evidence>
<dbReference type="EMBL" id="VIFK01000222">
    <property type="protein sequence ID" value="TQE98336.1"/>
    <property type="molecule type" value="Genomic_DNA"/>
</dbReference>
<dbReference type="SUPFAM" id="SSF52266">
    <property type="entry name" value="SGNH hydrolase"/>
    <property type="match status" value="1"/>
</dbReference>
<accession>A0A540VNP8</accession>
<comment type="caution">
    <text evidence="1">The sequence shown here is derived from an EMBL/GenBank/DDBJ whole genome shotgun (WGS) entry which is preliminary data.</text>
</comment>
<dbReference type="Gene3D" id="3.40.50.1110">
    <property type="entry name" value="SGNH hydrolase"/>
    <property type="match status" value="1"/>
</dbReference>
<dbReference type="Proteomes" id="UP000315400">
    <property type="component" value="Unassembled WGS sequence"/>
</dbReference>
<evidence type="ECO:0000313" key="2">
    <source>
        <dbReference type="Proteomes" id="UP000315400"/>
    </source>
</evidence>
<sequence length="486" mass="54650">MRAAAVGDSVNWGQGLDPRDKYIPRCVDFLREQGLADLDLTRADFHPHSGAIIGLPHHDRFPHYLGPDEVTNPSWYAQFFGEIPSATPTVLGQLRNIRDGDSVDLLFINGGPNDIGITDSAGFSAAFDAAMARIDSVAAERLPELLRTAREICPNAIIVYTGYYPALSPDSDIPFGIRLLSELNGWAPALAFLQIYWLLGELILWREHERLQDQGMAFHRRILARFREQIAAFNAEHSVELGPVLFSPSGLGARNAMWAPGEAVSPLDEDPAPRVTQIREGFCADVSRADLDESELIGTVSNQTICDIAYVAHPNVNGADRYLHELKLRLQQQYHFSLRSHLDGMVAGATSLRAVAKSYPFVLIDRLRGLTDLRWIDLVTVEYRMDDYVGPTRGGITSIAFDFGWGYQDLDYTYGRIASLELPRRRRVDDFKRLGIRFADFGNIQFNIRFDIKVNGYPLPSVFLNHEDFRQRGENRTWERNSLLAG</sequence>
<dbReference type="GO" id="GO:0016788">
    <property type="term" value="F:hydrolase activity, acting on ester bonds"/>
    <property type="evidence" value="ECO:0007669"/>
    <property type="project" value="UniProtKB-ARBA"/>
</dbReference>
<proteinExistence type="predicted"/>